<dbReference type="GO" id="GO:0051538">
    <property type="term" value="F:3 iron, 4 sulfur cluster binding"/>
    <property type="evidence" value="ECO:0007669"/>
    <property type="project" value="UniProtKB-KW"/>
</dbReference>
<evidence type="ECO:0000256" key="6">
    <source>
        <dbReference type="ARBA" id="ARBA00023014"/>
    </source>
</evidence>
<gene>
    <name evidence="8" type="ORF">MGALJ_29830</name>
</gene>
<dbReference type="Gene3D" id="3.30.70.20">
    <property type="match status" value="1"/>
</dbReference>
<dbReference type="RefSeq" id="WP_163730275.1">
    <property type="nucleotide sequence ID" value="NZ_AP022601.1"/>
</dbReference>
<protein>
    <submittedName>
        <fullName evidence="8">Ferredoxin</fullName>
    </submittedName>
</protein>
<evidence type="ECO:0000256" key="2">
    <source>
        <dbReference type="ARBA" id="ARBA00022448"/>
    </source>
</evidence>
<evidence type="ECO:0000313" key="8">
    <source>
        <dbReference type="EMBL" id="BBY93314.1"/>
    </source>
</evidence>
<evidence type="ECO:0000256" key="3">
    <source>
        <dbReference type="ARBA" id="ARBA00022723"/>
    </source>
</evidence>
<accession>A0A9W4BJ70</accession>
<dbReference type="InterPro" id="IPR051269">
    <property type="entry name" value="Fe-S_cluster_ET"/>
</dbReference>
<evidence type="ECO:0000256" key="5">
    <source>
        <dbReference type="ARBA" id="ARBA00023004"/>
    </source>
</evidence>
<dbReference type="PANTHER" id="PTHR36923:SF3">
    <property type="entry name" value="FERREDOXIN"/>
    <property type="match status" value="1"/>
</dbReference>
<keyword evidence="9" id="KW-1185">Reference proteome</keyword>
<organism evidence="8 9">
    <name type="scientific">Mycobacterium gallinarum</name>
    <dbReference type="NCBI Taxonomy" id="39689"/>
    <lineage>
        <taxon>Bacteria</taxon>
        <taxon>Bacillati</taxon>
        <taxon>Actinomycetota</taxon>
        <taxon>Actinomycetes</taxon>
        <taxon>Mycobacteriales</taxon>
        <taxon>Mycobacteriaceae</taxon>
        <taxon>Mycobacterium</taxon>
    </lineage>
</organism>
<name>A0A9W4BJ70_9MYCO</name>
<proteinExistence type="predicted"/>
<dbReference type="AlphaFoldDB" id="A0A9W4BJ70"/>
<evidence type="ECO:0000256" key="7">
    <source>
        <dbReference type="ARBA" id="ARBA00023291"/>
    </source>
</evidence>
<dbReference type="GO" id="GO:0046872">
    <property type="term" value="F:metal ion binding"/>
    <property type="evidence" value="ECO:0007669"/>
    <property type="project" value="UniProtKB-KW"/>
</dbReference>
<dbReference type="SUPFAM" id="SSF54862">
    <property type="entry name" value="4Fe-4S ferredoxins"/>
    <property type="match status" value="1"/>
</dbReference>
<dbReference type="EMBL" id="AP022601">
    <property type="protein sequence ID" value="BBY93314.1"/>
    <property type="molecule type" value="Genomic_DNA"/>
</dbReference>
<dbReference type="KEGG" id="mgau:MGALJ_29830"/>
<sequence>MKVRLEQSRCVGHAQCYAVDPELFPIDDSGYSILEAHEVLPGDEQKTREGAAACPELAIVIEED</sequence>
<evidence type="ECO:0000256" key="4">
    <source>
        <dbReference type="ARBA" id="ARBA00022982"/>
    </source>
</evidence>
<dbReference type="Pfam" id="PF13459">
    <property type="entry name" value="Fer4_15"/>
    <property type="match status" value="1"/>
</dbReference>
<reference evidence="8 9" key="1">
    <citation type="journal article" date="2019" name="Emerg. Microbes Infect.">
        <title>Comprehensive subspecies identification of 175 nontuberculous mycobacteria species based on 7547 genomic profiles.</title>
        <authorList>
            <person name="Matsumoto Y."/>
            <person name="Kinjo T."/>
            <person name="Motooka D."/>
            <person name="Nabeya D."/>
            <person name="Jung N."/>
            <person name="Uechi K."/>
            <person name="Horii T."/>
            <person name="Iida T."/>
            <person name="Fujita J."/>
            <person name="Nakamura S."/>
        </authorList>
    </citation>
    <scope>NUCLEOTIDE SEQUENCE [LARGE SCALE GENOMIC DNA]</scope>
    <source>
        <strain evidence="8 9">JCM 6399</strain>
    </source>
</reference>
<keyword evidence="4" id="KW-0249">Electron transport</keyword>
<dbReference type="PANTHER" id="PTHR36923">
    <property type="entry name" value="FERREDOXIN"/>
    <property type="match status" value="1"/>
</dbReference>
<keyword evidence="6" id="KW-0411">Iron-sulfur</keyword>
<comment type="cofactor">
    <cofactor evidence="1">
        <name>[3Fe-4S] cluster</name>
        <dbReference type="ChEBI" id="CHEBI:21137"/>
    </cofactor>
</comment>
<dbReference type="Proteomes" id="UP000465785">
    <property type="component" value="Chromosome"/>
</dbReference>
<keyword evidence="3" id="KW-0479">Metal-binding</keyword>
<evidence type="ECO:0000256" key="1">
    <source>
        <dbReference type="ARBA" id="ARBA00001927"/>
    </source>
</evidence>
<keyword evidence="5" id="KW-0408">Iron</keyword>
<keyword evidence="7" id="KW-0003">3Fe-4S</keyword>
<keyword evidence="2" id="KW-0813">Transport</keyword>
<evidence type="ECO:0000313" key="9">
    <source>
        <dbReference type="Proteomes" id="UP000465785"/>
    </source>
</evidence>